<dbReference type="InterPro" id="IPR006058">
    <property type="entry name" value="2Fe2S_fd_BS"/>
</dbReference>
<dbReference type="PROSITE" id="PS00197">
    <property type="entry name" value="2FE2S_FER_1"/>
    <property type="match status" value="1"/>
</dbReference>
<dbReference type="PRINTS" id="PR00371">
    <property type="entry name" value="FPNCR"/>
</dbReference>
<comment type="cofactor">
    <cofactor evidence="1">
        <name>[2Fe-2S] cluster</name>
        <dbReference type="ChEBI" id="CHEBI:190135"/>
    </cofactor>
</comment>
<dbReference type="GO" id="GO:0051537">
    <property type="term" value="F:2 iron, 2 sulfur cluster binding"/>
    <property type="evidence" value="ECO:0007669"/>
    <property type="project" value="InterPro"/>
</dbReference>
<dbReference type="EMBL" id="FBWK01000020">
    <property type="protein sequence ID" value="CUX23661.1"/>
    <property type="molecule type" value="Genomic_DNA"/>
</dbReference>
<dbReference type="InterPro" id="IPR017938">
    <property type="entry name" value="Riboflavin_synthase-like_b-brl"/>
</dbReference>
<sequence>MMTPGNTIYLPQIGRSIMVAQGETVLQAALAAGITYPHGCRMGRCGACKSHLVSGEVDLLKHTPFSLTDEEKAEGLTLACRAVPLSDVTIGWLNGEDEFADIPTGRFEGVVAETVDATHDIKLIRIRLDDRAQFAFKPGQYVRLLYPDCSPRDYSIASRIDEELIEFHIRHVPGGLTSGHIFAQAKAGDPVILVGPFGSSFLREKHCGPILGIAGGSGLAPVKAVVEAALATGQMTGRDRPIHVYFGARALRDLYMVDHFEALTARHGNLSFVPVLSNEPHAQMRCGYVGNAVADDFDDLDGWKAYLAGPPAMIEATVPQLVARGMRTADIHADVFFTPDR</sequence>
<dbReference type="SUPFAM" id="SSF52343">
    <property type="entry name" value="Ferredoxin reductase-like, C-terminal NADP-linked domain"/>
    <property type="match status" value="1"/>
</dbReference>
<dbReference type="SUPFAM" id="SSF63380">
    <property type="entry name" value="Riboflavin synthase domain-like"/>
    <property type="match status" value="1"/>
</dbReference>
<protein>
    <submittedName>
        <fullName evidence="4">Naphthalene 1,2-dioxygenase</fullName>
    </submittedName>
</protein>
<evidence type="ECO:0000259" key="3">
    <source>
        <dbReference type="PROSITE" id="PS51384"/>
    </source>
</evidence>
<dbReference type="InterPro" id="IPR017927">
    <property type="entry name" value="FAD-bd_FR_type"/>
</dbReference>
<dbReference type="SUPFAM" id="SSF54292">
    <property type="entry name" value="2Fe-2S ferredoxin-like"/>
    <property type="match status" value="1"/>
</dbReference>
<feature type="domain" description="FAD-binding FR-type" evidence="3">
    <location>
        <begin position="104"/>
        <end position="203"/>
    </location>
</feature>
<evidence type="ECO:0000313" key="5">
    <source>
        <dbReference type="Proteomes" id="UP000191988"/>
    </source>
</evidence>
<dbReference type="InterPro" id="IPR050415">
    <property type="entry name" value="MRET"/>
</dbReference>
<dbReference type="AlphaFoldDB" id="A0A1S7PN28"/>
<keyword evidence="4" id="KW-0560">Oxidoreductase</keyword>
<dbReference type="InterPro" id="IPR039261">
    <property type="entry name" value="FNR_nucleotide-bd"/>
</dbReference>
<dbReference type="Pfam" id="PF00970">
    <property type="entry name" value="FAD_binding_6"/>
    <property type="match status" value="1"/>
</dbReference>
<dbReference type="STRING" id="1183432.AGR3A_Cc270014"/>
<dbReference type="Gene3D" id="2.40.30.10">
    <property type="entry name" value="Translation factors"/>
    <property type="match status" value="1"/>
</dbReference>
<evidence type="ECO:0000313" key="4">
    <source>
        <dbReference type="EMBL" id="CUX23661.1"/>
    </source>
</evidence>
<dbReference type="GO" id="GO:0051213">
    <property type="term" value="F:dioxygenase activity"/>
    <property type="evidence" value="ECO:0007669"/>
    <property type="project" value="UniProtKB-KW"/>
</dbReference>
<evidence type="ECO:0000259" key="2">
    <source>
        <dbReference type="PROSITE" id="PS51085"/>
    </source>
</evidence>
<dbReference type="InterPro" id="IPR012675">
    <property type="entry name" value="Beta-grasp_dom_sf"/>
</dbReference>
<dbReference type="Gene3D" id="3.40.50.80">
    <property type="entry name" value="Nucleotide-binding domain of ferredoxin-NADP reductase (FNR) module"/>
    <property type="match status" value="1"/>
</dbReference>
<dbReference type="CDD" id="cd06187">
    <property type="entry name" value="O2ase_reductase_like"/>
    <property type="match status" value="1"/>
</dbReference>
<dbReference type="InterPro" id="IPR001041">
    <property type="entry name" value="2Fe-2S_ferredoxin-type"/>
</dbReference>
<dbReference type="InterPro" id="IPR036010">
    <property type="entry name" value="2Fe-2S_ferredoxin-like_sf"/>
</dbReference>
<dbReference type="PROSITE" id="PS51384">
    <property type="entry name" value="FAD_FR"/>
    <property type="match status" value="1"/>
</dbReference>
<dbReference type="Pfam" id="PF00175">
    <property type="entry name" value="NAD_binding_1"/>
    <property type="match status" value="1"/>
</dbReference>
<proteinExistence type="predicted"/>
<feature type="domain" description="2Fe-2S ferredoxin-type" evidence="2">
    <location>
        <begin position="6"/>
        <end position="96"/>
    </location>
</feature>
<dbReference type="PROSITE" id="PS51085">
    <property type="entry name" value="2FE2S_FER_2"/>
    <property type="match status" value="1"/>
</dbReference>
<gene>
    <name evidence="4" type="ORF">AGR3A_Cc270014</name>
</gene>
<dbReference type="Pfam" id="PF00111">
    <property type="entry name" value="Fer2"/>
    <property type="match status" value="1"/>
</dbReference>
<dbReference type="PANTHER" id="PTHR47354:SF5">
    <property type="entry name" value="PROTEIN RFBI"/>
    <property type="match status" value="1"/>
</dbReference>
<dbReference type="Gene3D" id="3.10.20.30">
    <property type="match status" value="1"/>
</dbReference>
<keyword evidence="4" id="KW-0223">Dioxygenase</keyword>
<name>A0A1S7PN28_9HYPH</name>
<dbReference type="InterPro" id="IPR001433">
    <property type="entry name" value="OxRdtase_FAD/NAD-bd"/>
</dbReference>
<evidence type="ECO:0000256" key="1">
    <source>
        <dbReference type="ARBA" id="ARBA00034078"/>
    </source>
</evidence>
<keyword evidence="5" id="KW-1185">Reference proteome</keyword>
<reference evidence="5" key="1">
    <citation type="submission" date="2016-01" db="EMBL/GenBank/DDBJ databases">
        <authorList>
            <person name="Regsiter A."/>
            <person name="william w."/>
        </authorList>
    </citation>
    <scope>NUCLEOTIDE SEQUENCE [LARGE SCALE GENOMIC DNA]</scope>
    <source>
        <strain evidence="5">CFBP 6623</strain>
    </source>
</reference>
<dbReference type="PANTHER" id="PTHR47354">
    <property type="entry name" value="NADH OXIDOREDUCTASE HCR"/>
    <property type="match status" value="1"/>
</dbReference>
<dbReference type="PRINTS" id="PR00410">
    <property type="entry name" value="PHEHYDRXLASE"/>
</dbReference>
<dbReference type="InterPro" id="IPR008333">
    <property type="entry name" value="Cbr1-like_FAD-bd_dom"/>
</dbReference>
<dbReference type="InterPro" id="IPR001709">
    <property type="entry name" value="Flavoprot_Pyr_Nucl_cyt_Rdtase"/>
</dbReference>
<accession>A0A1S7PN28</accession>
<dbReference type="CDD" id="cd00207">
    <property type="entry name" value="fer2"/>
    <property type="match status" value="1"/>
</dbReference>
<organism evidence="4 5">
    <name type="scientific">Agrobacterium tomkonis CFBP 6623</name>
    <dbReference type="NCBI Taxonomy" id="1183432"/>
    <lineage>
        <taxon>Bacteria</taxon>
        <taxon>Pseudomonadati</taxon>
        <taxon>Pseudomonadota</taxon>
        <taxon>Alphaproteobacteria</taxon>
        <taxon>Hyphomicrobiales</taxon>
        <taxon>Rhizobiaceae</taxon>
        <taxon>Rhizobium/Agrobacterium group</taxon>
        <taxon>Agrobacterium</taxon>
        <taxon>Agrobacterium tumefaciens complex</taxon>
    </lineage>
</organism>
<dbReference type="Proteomes" id="UP000191988">
    <property type="component" value="Unassembled WGS sequence"/>
</dbReference>